<evidence type="ECO:0000313" key="6">
    <source>
        <dbReference type="EMBL" id="PPV17136.1"/>
    </source>
</evidence>
<dbReference type="AlphaFoldDB" id="A0A2S7FEF6"/>
<feature type="active site" description="5-glutamyl coenzyme A thioester intermediate" evidence="4">
    <location>
        <position position="335"/>
    </location>
</feature>
<dbReference type="Proteomes" id="UP000238081">
    <property type="component" value="Unassembled WGS sequence"/>
</dbReference>
<protein>
    <submittedName>
        <fullName evidence="5">3-oxoacid CoA-transferase</fullName>
    </submittedName>
</protein>
<dbReference type="GO" id="GO:0008410">
    <property type="term" value="F:CoA-transferase activity"/>
    <property type="evidence" value="ECO:0007669"/>
    <property type="project" value="InterPro"/>
</dbReference>
<evidence type="ECO:0000256" key="3">
    <source>
        <dbReference type="PIRNR" id="PIRNR000858"/>
    </source>
</evidence>
<evidence type="ECO:0000313" key="7">
    <source>
        <dbReference type="Proteomes" id="UP000238081"/>
    </source>
</evidence>
<keyword evidence="2 3" id="KW-0808">Transferase</keyword>
<dbReference type="PIRSF" id="PIRSF000858">
    <property type="entry name" value="SCOT-t"/>
    <property type="match status" value="1"/>
</dbReference>
<gene>
    <name evidence="5" type="ORF">AWN73_08620</name>
    <name evidence="6" type="ORF">AWN73_08695</name>
</gene>
<dbReference type="EMBL" id="LRDH01000046">
    <property type="protein sequence ID" value="PPV17136.1"/>
    <property type="molecule type" value="Genomic_DNA"/>
</dbReference>
<dbReference type="InterPro" id="IPR014388">
    <property type="entry name" value="3-oxoacid_CoA-transferase"/>
</dbReference>
<dbReference type="InterPro" id="IPR037171">
    <property type="entry name" value="NagB/RpiA_transferase-like"/>
</dbReference>
<dbReference type="SMART" id="SM00882">
    <property type="entry name" value="CoA_trans"/>
    <property type="match status" value="2"/>
</dbReference>
<reference evidence="5 7" key="1">
    <citation type="submission" date="2016-01" db="EMBL/GenBank/DDBJ databases">
        <title>Characterization of the Clostridium difficile lineages that are prevalent in Hong Kong and China.</title>
        <authorList>
            <person name="Kwok J.S.-L."/>
            <person name="Lam W.-Y."/>
            <person name="Ip M."/>
            <person name="Chan T.-F."/>
            <person name="Hawkey P.M."/>
            <person name="Tsui S.K.-W."/>
        </authorList>
    </citation>
    <scope>NUCLEOTIDE SEQUENCE [LARGE SCALE GENOMIC DNA]</scope>
    <source>
        <strain evidence="5 7">300064</strain>
    </source>
</reference>
<proteinExistence type="inferred from homology"/>
<dbReference type="Pfam" id="PF01144">
    <property type="entry name" value="CoA_trans"/>
    <property type="match status" value="1"/>
</dbReference>
<evidence type="ECO:0000256" key="2">
    <source>
        <dbReference type="ARBA" id="ARBA00022679"/>
    </source>
</evidence>
<dbReference type="InterPro" id="IPR004165">
    <property type="entry name" value="CoA_trans_fam_I"/>
</dbReference>
<accession>A0A2S7FEF6</accession>
<dbReference type="RefSeq" id="WP_043661198.1">
    <property type="nucleotide sequence ID" value="NZ_JSEG01000001.1"/>
</dbReference>
<comment type="caution">
    <text evidence="5">The sequence shown here is derived from an EMBL/GenBank/DDBJ whole genome shotgun (WGS) entry which is preliminary data.</text>
</comment>
<dbReference type="PANTHER" id="PTHR43293:SF1">
    <property type="entry name" value="ACETATE COA-TRANSFERASE YDIF"/>
    <property type="match status" value="1"/>
</dbReference>
<organism evidence="5 7">
    <name type="scientific">Clostridium butyricum</name>
    <dbReference type="NCBI Taxonomy" id="1492"/>
    <lineage>
        <taxon>Bacteria</taxon>
        <taxon>Bacillati</taxon>
        <taxon>Bacillota</taxon>
        <taxon>Clostridia</taxon>
        <taxon>Eubacteriales</taxon>
        <taxon>Clostridiaceae</taxon>
        <taxon>Clostridium</taxon>
    </lineage>
</organism>
<dbReference type="EMBL" id="LRDH01000046">
    <property type="protein sequence ID" value="PPV17121.1"/>
    <property type="molecule type" value="Genomic_DNA"/>
</dbReference>
<sequence length="520" mass="57136">MEKFIDSKKAMLLIKDNDVVAVSGFAGLAVPESLLKAVEKRYLESGSPKDLTLMFAAAQGDGDCEGLNHLAHTGLVKRVIGGHFNLAPKLAKMMSNNLIEGYNFPQGVMCNIFRDIARKSEFTLSKVGLSTFVDPRIDGGKVNLLTKEDLVELVEIKDKEFLLYKHNNIDIAVIKGSYCDEKGNISLDNEATYSEAFAIAQAVKNCGGTVIVQVDEKISSDKMLCKSVKIPKIYVDYIVVVSEEEDKRQVLGMKNTPLITAVHCDKNQGLKEEKNEGSDKEKIKVKLNAKKIIGRRAAMELKKGNIVNIGIGVPEEVSKVADEIGMNEHIVLTVEPGPIGGIPQGGRYFGASIKPECILDQINQFDFYDGGGLDLAFLGLAECDKNGNINVSKFCGRLAGCGGFINITQNAKKVVFCGTFTAKGLKVDISDGRLTIENEGQNNKFKNDVEQITFSGKMAKKLGKEVIYITERAVFELQEDGLHLVETAPGIDIEKDILNRMEFIPVIDKDIRIMDEEIFL</sequence>
<comment type="similarity">
    <text evidence="1 3">Belongs to the 3-oxoacid CoA-transferase family.</text>
</comment>
<dbReference type="SUPFAM" id="SSF100950">
    <property type="entry name" value="NagB/RpiA/CoA transferase-like"/>
    <property type="match status" value="2"/>
</dbReference>
<evidence type="ECO:0000256" key="1">
    <source>
        <dbReference type="ARBA" id="ARBA00007154"/>
    </source>
</evidence>
<dbReference type="PANTHER" id="PTHR43293">
    <property type="entry name" value="ACETATE COA-TRANSFERASE YDIF"/>
    <property type="match status" value="1"/>
</dbReference>
<evidence type="ECO:0000313" key="5">
    <source>
        <dbReference type="EMBL" id="PPV17121.1"/>
    </source>
</evidence>
<dbReference type="Gene3D" id="3.40.1080.10">
    <property type="entry name" value="Glutaconate Coenzyme A-transferase"/>
    <property type="match status" value="2"/>
</dbReference>
<name>A0A2S7FEF6_CLOBU</name>
<evidence type="ECO:0000256" key="4">
    <source>
        <dbReference type="PIRSR" id="PIRSR000858-1"/>
    </source>
</evidence>
<dbReference type="GO" id="GO:0046952">
    <property type="term" value="P:ketone body catabolic process"/>
    <property type="evidence" value="ECO:0007669"/>
    <property type="project" value="InterPro"/>
</dbReference>